<accession>A0AAP0R5S4</accession>
<dbReference type="AlphaFoldDB" id="A0AAP0R5S4"/>
<dbReference type="EMBL" id="JBBPBK010000015">
    <property type="protein sequence ID" value="KAK9269233.1"/>
    <property type="molecule type" value="Genomic_DNA"/>
</dbReference>
<keyword evidence="2" id="KW-1185">Reference proteome</keyword>
<evidence type="ECO:0000313" key="2">
    <source>
        <dbReference type="Proteomes" id="UP001415857"/>
    </source>
</evidence>
<organism evidence="1 2">
    <name type="scientific">Liquidambar formosana</name>
    <name type="common">Formosan gum</name>
    <dbReference type="NCBI Taxonomy" id="63359"/>
    <lineage>
        <taxon>Eukaryota</taxon>
        <taxon>Viridiplantae</taxon>
        <taxon>Streptophyta</taxon>
        <taxon>Embryophyta</taxon>
        <taxon>Tracheophyta</taxon>
        <taxon>Spermatophyta</taxon>
        <taxon>Magnoliopsida</taxon>
        <taxon>eudicotyledons</taxon>
        <taxon>Gunneridae</taxon>
        <taxon>Pentapetalae</taxon>
        <taxon>Saxifragales</taxon>
        <taxon>Altingiaceae</taxon>
        <taxon>Liquidambar</taxon>
    </lineage>
</organism>
<proteinExistence type="predicted"/>
<sequence>MARIHRLRRIRPAGVLSQVRQPNAQECKILPDQLLHPRVSLRCPLPHRFTHLVDRLRRDLRLVVNTVLVQGRFAGGEGIPRQRSGGAGRTGFGFVGGHLVYGCSRELVIGDFDWVRDLWDSWGFQESRWVVSG</sequence>
<dbReference type="Proteomes" id="UP001415857">
    <property type="component" value="Unassembled WGS sequence"/>
</dbReference>
<reference evidence="1 2" key="1">
    <citation type="journal article" date="2024" name="Plant J.">
        <title>Genome sequences and population genomics reveal climatic adaptation and genomic divergence between two closely related sweetgum species.</title>
        <authorList>
            <person name="Xu W.Q."/>
            <person name="Ren C.Q."/>
            <person name="Zhang X.Y."/>
            <person name="Comes H.P."/>
            <person name="Liu X.H."/>
            <person name="Li Y.G."/>
            <person name="Kettle C.J."/>
            <person name="Jalonen R."/>
            <person name="Gaisberger H."/>
            <person name="Ma Y.Z."/>
            <person name="Qiu Y.X."/>
        </authorList>
    </citation>
    <scope>NUCLEOTIDE SEQUENCE [LARGE SCALE GENOMIC DNA]</scope>
    <source>
        <strain evidence="1">Hangzhou</strain>
    </source>
</reference>
<gene>
    <name evidence="1" type="ORF">L1049_001003</name>
</gene>
<protein>
    <submittedName>
        <fullName evidence="1">Uncharacterized protein</fullName>
    </submittedName>
</protein>
<evidence type="ECO:0000313" key="1">
    <source>
        <dbReference type="EMBL" id="KAK9269233.1"/>
    </source>
</evidence>
<name>A0AAP0R5S4_LIQFO</name>
<comment type="caution">
    <text evidence="1">The sequence shown here is derived from an EMBL/GenBank/DDBJ whole genome shotgun (WGS) entry which is preliminary data.</text>
</comment>